<dbReference type="InterPro" id="IPR021784">
    <property type="entry name" value="DUF3349"/>
</dbReference>
<dbReference type="RefSeq" id="WP_012832941.1">
    <property type="nucleotide sequence ID" value="NC_013441.1"/>
</dbReference>
<gene>
    <name evidence="1" type="ordered locus">Gbro_1054</name>
</gene>
<reference evidence="1 2" key="2">
    <citation type="journal article" date="2010" name="Stand. Genomic Sci.">
        <title>Complete genome sequence of Gordonia bronchialis type strain (3410).</title>
        <authorList>
            <person name="Ivanova N."/>
            <person name="Sikorski J."/>
            <person name="Jando M."/>
            <person name="Lapidus A."/>
            <person name="Nolan M."/>
            <person name="Lucas S."/>
            <person name="Del Rio T.G."/>
            <person name="Tice H."/>
            <person name="Copeland A."/>
            <person name="Cheng J.F."/>
            <person name="Chen F."/>
            <person name="Bruce D."/>
            <person name="Goodwin L."/>
            <person name="Pitluck S."/>
            <person name="Mavromatis K."/>
            <person name="Ovchinnikova G."/>
            <person name="Pati A."/>
            <person name="Chen A."/>
            <person name="Palaniappan K."/>
            <person name="Land M."/>
            <person name="Hauser L."/>
            <person name="Chang Y.J."/>
            <person name="Jeffries C.D."/>
            <person name="Chain P."/>
            <person name="Saunders E."/>
            <person name="Han C."/>
            <person name="Detter J.C."/>
            <person name="Brettin T."/>
            <person name="Rohde M."/>
            <person name="Goker M."/>
            <person name="Bristow J."/>
            <person name="Eisen J.A."/>
            <person name="Markowitz V."/>
            <person name="Hugenholtz P."/>
            <person name="Klenk H.P."/>
            <person name="Kyrpides N.C."/>
        </authorList>
    </citation>
    <scope>NUCLEOTIDE SEQUENCE [LARGE SCALE GENOMIC DNA]</scope>
    <source>
        <strain evidence="2">ATCC 25592 / DSM 43247 / BCRC 13721 / JCM 3198 / KCTC 3076 / NBRC 16047 / NCTC 10667</strain>
    </source>
</reference>
<dbReference type="Gene3D" id="1.10.10.2390">
    <property type="match status" value="1"/>
</dbReference>
<dbReference type="STRING" id="526226.Gbro_1054"/>
<keyword evidence="2" id="KW-1185">Reference proteome</keyword>
<dbReference type="EMBL" id="CP001802">
    <property type="protein sequence ID" value="ACY20363.1"/>
    <property type="molecule type" value="Genomic_DNA"/>
</dbReference>
<dbReference type="OrthoDB" id="4350726at2"/>
<dbReference type="Gene3D" id="6.10.140.2080">
    <property type="match status" value="1"/>
</dbReference>
<dbReference type="AlphaFoldDB" id="D0L4D9"/>
<protein>
    <submittedName>
        <fullName evidence="1">Uncharacterized protein</fullName>
    </submittedName>
</protein>
<name>D0L4D9_GORB4</name>
<dbReference type="eggNOG" id="ENOG5033260">
    <property type="taxonomic scope" value="Bacteria"/>
</dbReference>
<accession>D0L4D9</accession>
<dbReference type="Proteomes" id="UP000001219">
    <property type="component" value="Chromosome"/>
</dbReference>
<organism evidence="1 2">
    <name type="scientific">Gordonia bronchialis (strain ATCC 25592 / DSM 43247 / BCRC 13721 / JCM 3198 / KCTC 3076 / NBRC 16047 / NCTC 10667)</name>
    <name type="common">Rhodococcus bronchialis</name>
    <dbReference type="NCBI Taxonomy" id="526226"/>
    <lineage>
        <taxon>Bacteria</taxon>
        <taxon>Bacillati</taxon>
        <taxon>Actinomycetota</taxon>
        <taxon>Actinomycetes</taxon>
        <taxon>Mycobacteriales</taxon>
        <taxon>Gordoniaceae</taxon>
        <taxon>Gordonia</taxon>
    </lineage>
</organism>
<evidence type="ECO:0000313" key="2">
    <source>
        <dbReference type="Proteomes" id="UP000001219"/>
    </source>
</evidence>
<evidence type="ECO:0000313" key="1">
    <source>
        <dbReference type="EMBL" id="ACY20363.1"/>
    </source>
</evidence>
<dbReference type="Pfam" id="PF11829">
    <property type="entry name" value="DUF3349"/>
    <property type="match status" value="1"/>
</dbReference>
<proteinExistence type="predicted"/>
<dbReference type="KEGG" id="gbr:Gbro_1054"/>
<dbReference type="HOGENOM" id="CLU_140987_1_0_11"/>
<sequence length="106" mass="11583">MPSPSLFESAVNWIRAGYPEGVPPTDFPPLLALLVRVLDEEEVTDVVIRLAREHDIDTPLDSDRIRAAIAEVINDQPTDHEINQVAARLAAAGWPLAARPRVDAPA</sequence>
<reference evidence="2" key="1">
    <citation type="submission" date="2009-10" db="EMBL/GenBank/DDBJ databases">
        <title>The complete chromosome of Gordonia bronchialis DSM 43247.</title>
        <authorList>
            <consortium name="US DOE Joint Genome Institute (JGI-PGF)"/>
            <person name="Lucas S."/>
            <person name="Copeland A."/>
            <person name="Lapidus A."/>
            <person name="Glavina del Rio T."/>
            <person name="Dalin E."/>
            <person name="Tice H."/>
            <person name="Bruce D."/>
            <person name="Goodwin L."/>
            <person name="Pitluck S."/>
            <person name="Kyrpides N."/>
            <person name="Mavromatis K."/>
            <person name="Ivanova N."/>
            <person name="Ovchinnikova G."/>
            <person name="Saunders E."/>
            <person name="Brettin T."/>
            <person name="Detter J.C."/>
            <person name="Han C."/>
            <person name="Larimer F."/>
            <person name="Land M."/>
            <person name="Hauser L."/>
            <person name="Markowitz V."/>
            <person name="Cheng J.-F."/>
            <person name="Hugenholtz P."/>
            <person name="Woyke T."/>
            <person name="Wu D."/>
            <person name="Jando M."/>
            <person name="Schneider S."/>
            <person name="Goeker M."/>
            <person name="Klenk H.-P."/>
            <person name="Eisen J.A."/>
        </authorList>
    </citation>
    <scope>NUCLEOTIDE SEQUENCE [LARGE SCALE GENOMIC DNA]</scope>
    <source>
        <strain evidence="2">ATCC 25592 / DSM 43247 / BCRC 13721 / JCM 3198 / KCTC 3076 / NBRC 16047 / NCTC 10667</strain>
    </source>
</reference>